<dbReference type="RefSeq" id="WP_165960975.1">
    <property type="nucleotide sequence ID" value="NZ_SLWS01000016.1"/>
</dbReference>
<dbReference type="SUPFAM" id="SSF54427">
    <property type="entry name" value="NTF2-like"/>
    <property type="match status" value="1"/>
</dbReference>
<dbReference type="InterPro" id="IPR037401">
    <property type="entry name" value="SnoaL-like"/>
</dbReference>
<dbReference type="GO" id="GO:0016853">
    <property type="term" value="F:isomerase activity"/>
    <property type="evidence" value="ECO:0007669"/>
    <property type="project" value="UniProtKB-KW"/>
</dbReference>
<feature type="domain" description="SnoaL-like" evidence="1">
    <location>
        <begin position="17"/>
        <end position="119"/>
    </location>
</feature>
<dbReference type="Gene3D" id="3.10.450.50">
    <property type="match status" value="1"/>
</dbReference>
<keyword evidence="3" id="KW-1185">Reference proteome</keyword>
<dbReference type="EMBL" id="SLWS01000016">
    <property type="protein sequence ID" value="TCO48006.1"/>
    <property type="molecule type" value="Genomic_DNA"/>
</dbReference>
<evidence type="ECO:0000313" key="2">
    <source>
        <dbReference type="EMBL" id="TCO48006.1"/>
    </source>
</evidence>
<comment type="caution">
    <text evidence="2">The sequence shown here is derived from an EMBL/GenBank/DDBJ whole genome shotgun (WGS) entry which is preliminary data.</text>
</comment>
<reference evidence="2 3" key="1">
    <citation type="submission" date="2019-03" db="EMBL/GenBank/DDBJ databases">
        <title>Genomic Encyclopedia of Type Strains, Phase IV (KMG-IV): sequencing the most valuable type-strain genomes for metagenomic binning, comparative biology and taxonomic classification.</title>
        <authorList>
            <person name="Goeker M."/>
        </authorList>
    </citation>
    <scope>NUCLEOTIDE SEQUENCE [LARGE SCALE GENOMIC DNA]</scope>
    <source>
        <strain evidence="2 3">DSM 45934</strain>
    </source>
</reference>
<proteinExistence type="predicted"/>
<dbReference type="AlphaFoldDB" id="A0A4R2IUC3"/>
<dbReference type="Proteomes" id="UP000295680">
    <property type="component" value="Unassembled WGS sequence"/>
</dbReference>
<dbReference type="Pfam" id="PF12680">
    <property type="entry name" value="SnoaL_2"/>
    <property type="match status" value="1"/>
</dbReference>
<organism evidence="2 3">
    <name type="scientific">Actinocrispum wychmicini</name>
    <dbReference type="NCBI Taxonomy" id="1213861"/>
    <lineage>
        <taxon>Bacteria</taxon>
        <taxon>Bacillati</taxon>
        <taxon>Actinomycetota</taxon>
        <taxon>Actinomycetes</taxon>
        <taxon>Pseudonocardiales</taxon>
        <taxon>Pseudonocardiaceae</taxon>
        <taxon>Actinocrispum</taxon>
    </lineage>
</organism>
<evidence type="ECO:0000259" key="1">
    <source>
        <dbReference type="Pfam" id="PF12680"/>
    </source>
</evidence>
<keyword evidence="2" id="KW-0413">Isomerase</keyword>
<accession>A0A4R2IUC3</accession>
<name>A0A4R2IUC3_9PSEU</name>
<protein>
    <submittedName>
        <fullName evidence="2">Ketosteroid isomerase-like protein</fullName>
    </submittedName>
</protein>
<gene>
    <name evidence="2" type="ORF">EV192_11659</name>
</gene>
<evidence type="ECO:0000313" key="3">
    <source>
        <dbReference type="Proteomes" id="UP000295680"/>
    </source>
</evidence>
<dbReference type="InterPro" id="IPR032710">
    <property type="entry name" value="NTF2-like_dom_sf"/>
</dbReference>
<sequence>MSLRPLSTLEVVQLLLGRFGARDAAGLAQLFAARVRWRVTSLPADPPAGAGRTRREVESFFLSFFGALAPEALAVRRLVVDGDDAVVLGRARCRVGTSPEVVSLDFVISVEVRDGLVRECWLMSDTLTAAIALGRARLVRPMA</sequence>